<comment type="caution">
    <text evidence="1">The sequence shown here is derived from an EMBL/GenBank/DDBJ whole genome shotgun (WGS) entry which is preliminary data.</text>
</comment>
<organism evidence="1 2">
    <name type="scientific">Holothuria leucospilota</name>
    <name type="common">Black long sea cucumber</name>
    <name type="synonym">Mertensiothuria leucospilota</name>
    <dbReference type="NCBI Taxonomy" id="206669"/>
    <lineage>
        <taxon>Eukaryota</taxon>
        <taxon>Metazoa</taxon>
        <taxon>Echinodermata</taxon>
        <taxon>Eleutherozoa</taxon>
        <taxon>Echinozoa</taxon>
        <taxon>Holothuroidea</taxon>
        <taxon>Aspidochirotacea</taxon>
        <taxon>Aspidochirotida</taxon>
        <taxon>Holothuriidae</taxon>
        <taxon>Holothuria</taxon>
    </lineage>
</organism>
<keyword evidence="2" id="KW-1185">Reference proteome</keyword>
<dbReference type="AlphaFoldDB" id="A0A9Q1BD60"/>
<proteinExistence type="predicted"/>
<protein>
    <submittedName>
        <fullName evidence="1">Uncharacterized protein</fullName>
    </submittedName>
</protein>
<sequence length="62" mass="7262">MRLYLHALIMAIRSSMVYQKFNSLDSNAFKIVLQHELLLYLRRLATSHLFLKNFTGFQSLTG</sequence>
<accession>A0A9Q1BD60</accession>
<dbReference type="Proteomes" id="UP001152320">
    <property type="component" value="Chromosome 22"/>
</dbReference>
<reference evidence="1" key="1">
    <citation type="submission" date="2021-10" db="EMBL/GenBank/DDBJ databases">
        <title>Tropical sea cucumber genome reveals ecological adaptation and Cuvierian tubules defense mechanism.</title>
        <authorList>
            <person name="Chen T."/>
        </authorList>
    </citation>
    <scope>NUCLEOTIDE SEQUENCE</scope>
    <source>
        <strain evidence="1">Nanhai2018</strain>
        <tissue evidence="1">Muscle</tissue>
    </source>
</reference>
<evidence type="ECO:0000313" key="2">
    <source>
        <dbReference type="Proteomes" id="UP001152320"/>
    </source>
</evidence>
<evidence type="ECO:0000313" key="1">
    <source>
        <dbReference type="EMBL" id="KAJ8020342.1"/>
    </source>
</evidence>
<dbReference type="EMBL" id="JAIZAY010000022">
    <property type="protein sequence ID" value="KAJ8020342.1"/>
    <property type="molecule type" value="Genomic_DNA"/>
</dbReference>
<name>A0A9Q1BD60_HOLLE</name>
<gene>
    <name evidence="1" type="ORF">HOLleu_39913</name>
</gene>